<protein>
    <submittedName>
        <fullName evidence="1">Uncharacterized protein</fullName>
    </submittedName>
</protein>
<keyword evidence="1" id="KW-0614">Plasmid</keyword>
<gene>
    <name evidence="1" type="ORF">AAGT77_20195</name>
</gene>
<dbReference type="EMBL" id="CP152382">
    <property type="protein sequence ID" value="XAF56244.1"/>
    <property type="molecule type" value="Genomic_DNA"/>
</dbReference>
<sequence length="88" mass="9356">MDQQIITFKPVEPARMPVSVGRNGDLKTGGVSIQPIGREVWLQAISSKGSAARCVVALPADPDVLREMAAVLLMAAEDIQVDQEKVAA</sequence>
<organism evidence="1 2">
    <name type="scientific">Marinobacter alkaliphilus</name>
    <dbReference type="NCBI Taxonomy" id="254719"/>
    <lineage>
        <taxon>Bacteria</taxon>
        <taxon>Pseudomonadati</taxon>
        <taxon>Pseudomonadota</taxon>
        <taxon>Gammaproteobacteria</taxon>
        <taxon>Pseudomonadales</taxon>
        <taxon>Marinobacteraceae</taxon>
        <taxon>Marinobacter</taxon>
    </lineage>
</organism>
<evidence type="ECO:0000313" key="2">
    <source>
        <dbReference type="Proteomes" id="UP001445268"/>
    </source>
</evidence>
<dbReference type="RefSeq" id="WP_342632792.1">
    <property type="nucleotide sequence ID" value="NZ_CP152382.1"/>
</dbReference>
<geneLocation type="plasmid" evidence="1 2">
    <name>unnamed2</name>
</geneLocation>
<evidence type="ECO:0000313" key="1">
    <source>
        <dbReference type="EMBL" id="XAF56244.1"/>
    </source>
</evidence>
<accession>A0ABZ3E955</accession>
<proteinExistence type="predicted"/>
<name>A0ABZ3E955_9GAMM</name>
<dbReference type="Proteomes" id="UP001445268">
    <property type="component" value="Plasmid unnamed2"/>
</dbReference>
<reference evidence="1 2" key="1">
    <citation type="submission" date="2024-04" db="EMBL/GenBank/DDBJ databases">
        <title>Marinobacter sp. SBY-1.</title>
        <authorList>
            <person name="Pan C."/>
        </authorList>
    </citation>
    <scope>NUCLEOTIDE SEQUENCE [LARGE SCALE GENOMIC DNA]</scope>
    <source>
        <strain evidence="1 2">SBY-1</strain>
        <plasmid evidence="1 2">unnamed2</plasmid>
    </source>
</reference>
<keyword evidence="2" id="KW-1185">Reference proteome</keyword>